<dbReference type="KEGG" id="haz:A9404_03365"/>
<dbReference type="Gene3D" id="2.60.40.1930">
    <property type="match status" value="1"/>
</dbReference>
<feature type="compositionally biased region" description="Low complexity" evidence="3">
    <location>
        <begin position="1889"/>
        <end position="1901"/>
    </location>
</feature>
<feature type="region of interest" description="Disordered" evidence="3">
    <location>
        <begin position="1982"/>
        <end position="2010"/>
    </location>
</feature>
<dbReference type="Pfam" id="PF07703">
    <property type="entry name" value="A2M_BRD"/>
    <property type="match status" value="1"/>
</dbReference>
<dbReference type="InterPro" id="IPR002890">
    <property type="entry name" value="MG2"/>
</dbReference>
<dbReference type="Pfam" id="PF17972">
    <property type="entry name" value="bMG5"/>
    <property type="match status" value="1"/>
</dbReference>
<feature type="compositionally biased region" description="Polar residues" evidence="3">
    <location>
        <begin position="676"/>
        <end position="690"/>
    </location>
</feature>
<keyword evidence="4" id="KW-1133">Transmembrane helix</keyword>
<dbReference type="InterPro" id="IPR021868">
    <property type="entry name" value="Alpha_2_Macroglob_MG3"/>
</dbReference>
<dbReference type="Pfam" id="PF11974">
    <property type="entry name" value="bMG3"/>
    <property type="match status" value="1"/>
</dbReference>
<reference evidence="7 8" key="1">
    <citation type="submission" date="2016-06" db="EMBL/GenBank/DDBJ databases">
        <title>Insight into the functional genes involving in sulfur oxidation in Pearl River water.</title>
        <authorList>
            <person name="Luo J."/>
            <person name="Tan X."/>
            <person name="Lin W."/>
        </authorList>
    </citation>
    <scope>NUCLEOTIDE SEQUENCE [LARGE SCALE GENOMIC DNA]</scope>
    <source>
        <strain evidence="7 8">LS2</strain>
    </source>
</reference>
<dbReference type="InterPro" id="IPR041462">
    <property type="entry name" value="Bact_A2M_MG6"/>
</dbReference>
<feature type="domain" description="Alpha-2-macroglobulin bait region" evidence="5">
    <location>
        <begin position="1088"/>
        <end position="1227"/>
    </location>
</feature>
<dbReference type="CDD" id="cd02891">
    <property type="entry name" value="A2M_like"/>
    <property type="match status" value="1"/>
</dbReference>
<feature type="region of interest" description="Disordered" evidence="3">
    <location>
        <begin position="1888"/>
        <end position="1908"/>
    </location>
</feature>
<evidence type="ECO:0008006" key="9">
    <source>
        <dbReference type="Google" id="ProtNLM"/>
    </source>
</evidence>
<evidence type="ECO:0000313" key="7">
    <source>
        <dbReference type="EMBL" id="ANJ68253.1"/>
    </source>
</evidence>
<feature type="transmembrane region" description="Helical" evidence="4">
    <location>
        <begin position="49"/>
        <end position="70"/>
    </location>
</feature>
<dbReference type="Pfam" id="PF17973">
    <property type="entry name" value="bMG10"/>
    <property type="match status" value="1"/>
</dbReference>
<comment type="similarity">
    <text evidence="1">Belongs to the protease inhibitor I39 (alpha-2-macroglobulin) family. Bacterial alpha-2-macroglobulin subfamily.</text>
</comment>
<dbReference type="InterPro" id="IPR041203">
    <property type="entry name" value="Bact_A2M_MG5"/>
</dbReference>
<dbReference type="SUPFAM" id="SSF48239">
    <property type="entry name" value="Terpenoid cyclases/Protein prenyltransferases"/>
    <property type="match status" value="1"/>
</dbReference>
<evidence type="ECO:0000313" key="8">
    <source>
        <dbReference type="Proteomes" id="UP000078596"/>
    </source>
</evidence>
<evidence type="ECO:0000259" key="6">
    <source>
        <dbReference type="SMART" id="SM01360"/>
    </source>
</evidence>
<keyword evidence="8" id="KW-1185">Reference proteome</keyword>
<keyword evidence="4" id="KW-0472">Membrane</keyword>
<dbReference type="PANTHER" id="PTHR40094:SF1">
    <property type="entry name" value="UBIQUITIN DOMAIN-CONTAINING PROTEIN"/>
    <property type="match status" value="1"/>
</dbReference>
<keyword evidence="2" id="KW-0732">Signal</keyword>
<sequence>MPGRFRRVLGGIGAHLKIGLRRCIGQVQWQPPTWPNVTLAYMRRHPRRVVGSLLSVVLLGAAAGWGYHWYQNRPKPVEPPRVAVQLTAPAATDYTQTPMVIHPLTLDFSASVAPIALVGKPVHAGITLEPRMAGSWRWATDRQLVFTPAVDWPVGQPYTLTLDPRTAVTPGTRLAETQLTFDTAPFAMTLTDQSFYQDPQDPLKKSALFGVQFTYPVDPTSFERAVKLTMLDAKGNPGRPESFTITYDLRHLNAYVHSGPLGVPLDEQRLRATIAKGVKSSRGGPGAQNPLSGMALIPGLYSLALSDVSIQLVDNAEHEPVQTLIVSTSAPVTAKELTGKVHAWLLPKRHDHHDWYTGIVSQQVLAKAEPLPLTMQPSERDADEVHGLTFSAEPGRLIYVQIDKGLSSFGGYLLGKSQGSVLSVPDYPQMLKFLGQGSLLSMTGDHRLSVVARNVPGMRVGIAQILPHQIQHLVAFNQGDFSHPLLSIGPDHITTRFVETQPLPDQDPTKAVYAGVDLSRFLGTGKAGEATARRGVFLVRLSPWDPRSTSDSGALGSDDESPFSAEQGGYYQGASQSDTQDARLIVVTDLGLLVKRSLDGSYDVFVQSIHTGRPVDHAVVKVIAENGQTLLAETTGADGHVHFASLKGFQRELKPVMFTVTHADTPVHTPAEATPGNASSPSGTDATDTDFSFLPIGATDRQLNYSRFDIGGAPNAQSAGELSAYLFSDRGLYRPGDEFHIGMILRAADWKQDIAGVPLMVELVDPRGMTVTKQRLSPDRSGFMEWQYTPDETAPTGSWSVNLYLIKNDRVHTLLGSTSVMVREFEPDQTRVTTRLDPDGGVGWIKPTDLHALIQADTLYGTPAANRRVTATLTLRPAFPSFPAFADYDFYDPHRAKEGYSEPLQTQQTDAKGAANFPIDLSSFANATYELRFYAQVFEPNSGRNVASAARALVSSADYLIGIKPDGPMDFIPRDTPRKVNVLAIDPEVASCAVGGLKAVILARRYVSVLTRQPSGLYQYTSKLKETPIDSRPLDVAVGGTDVDLPTTTPGSYALVIESAKGTTLNRVDFDVAGNANVSRSLERNAELQLSLNKKDYAPGETIDVAVRAPYAGNGIITIERDKVVAWTWFHSDTASSVQHITVPKDFEGNGYINVQFVRDPASRAIYMSPLSYGVVPFSVDLASHRATIGLDVPKLIKPGQDLDITVHTDKPTQVAVFAVDQGILQVAGYELKDPLSYFFRKRMLQVSTGQILDLILPSFDQFTKMASPGGDEDSLRKQQLNPFRRKHEKPVAYWSGITTVSGTHVFHYPVPDRFNGALKVMAVAVTPEQIGIAQQDTTVRGDFVLAPNLPTAVAPGDEFVASVNVANNIALAKGAENPPVPVAVQLEASSAFDVLTPGRQTISLASGHSGVVTFRLRARADLGSAPLGFFAQYQDKQARRSMDISVRPAVPFQTQLAVGAVKPGGQVDMPDLRDLFAARAQREAAISYLPLVLMRGLGTYLANYTNYCTEQTISAATPSLIVAGQPEFARSPADVRRAEPAVLRALATLRSRQNAEGGFGVWSATPISDPFVSVYAMQYLLLARQAGIPVSADMIDRGLNYLRHLAADEALGSLPELRARAFAIALLTESGMVTTNLIALVQQRLENQFPSVWHQDLAAVYLATSYHLLKQDEAANRLIDAPLKELTKPRPASLPWSYADYYDPLIFDATTLYSIERYFPDRARTLPADTLLNIVQPIHQGRYNTLSSAMTMLALSGLPREQADPASLSMVEGTEPGAMSPFGQVDGVLLAGALSPGSSMMRFVNHGTRPAWYSLTQAGYDRVPPPSTIKDGLEIVREYTDDAGKPVTTVHLGQTVNVHLSLRALGDRAVGDVAIVDILPGGFEIVHPAASGPDPDSPAGTADAEAPPASVAGGIALAQPGSDLQTSYVEPREDRVLIYATANRDVQQFVYRIRATNEGRFIVPPAYAESMYDRALRAYTPGTGTLTIEPPAPEQPMSASDLATSPDRP</sequence>
<dbReference type="EMBL" id="CP016027">
    <property type="protein sequence ID" value="ANJ68253.1"/>
    <property type="molecule type" value="Genomic_DNA"/>
</dbReference>
<dbReference type="PANTHER" id="PTHR40094">
    <property type="entry name" value="ALPHA-2-MACROGLOBULIN HOMOLOG"/>
    <property type="match status" value="1"/>
</dbReference>
<feature type="region of interest" description="Disordered" evidence="3">
    <location>
        <begin position="546"/>
        <end position="575"/>
    </location>
</feature>
<dbReference type="InterPro" id="IPR001599">
    <property type="entry name" value="Macroglobln_a2"/>
</dbReference>
<accession>A0A191ZK86</accession>
<keyword evidence="4" id="KW-0812">Transmembrane</keyword>
<evidence type="ECO:0000259" key="5">
    <source>
        <dbReference type="SMART" id="SM01359"/>
    </source>
</evidence>
<evidence type="ECO:0000256" key="1">
    <source>
        <dbReference type="ARBA" id="ARBA00010556"/>
    </source>
</evidence>
<evidence type="ECO:0000256" key="4">
    <source>
        <dbReference type="SAM" id="Phobius"/>
    </source>
</evidence>
<dbReference type="Gene3D" id="1.50.10.20">
    <property type="match status" value="1"/>
</dbReference>
<feature type="domain" description="Alpha-2-macroglobulin" evidence="6">
    <location>
        <begin position="1292"/>
        <end position="1387"/>
    </location>
</feature>
<dbReference type="GO" id="GO:0004866">
    <property type="term" value="F:endopeptidase inhibitor activity"/>
    <property type="evidence" value="ECO:0007669"/>
    <property type="project" value="InterPro"/>
</dbReference>
<protein>
    <recommendedName>
        <fullName evidence="9">Alpha-2-macroglobulin</fullName>
    </recommendedName>
</protein>
<dbReference type="Pfam" id="PF17962">
    <property type="entry name" value="bMG6"/>
    <property type="match status" value="1"/>
</dbReference>
<dbReference type="SMART" id="SM01360">
    <property type="entry name" value="A2M"/>
    <property type="match status" value="1"/>
</dbReference>
<evidence type="ECO:0000256" key="2">
    <source>
        <dbReference type="ARBA" id="ARBA00022729"/>
    </source>
</evidence>
<dbReference type="SMART" id="SM01359">
    <property type="entry name" value="A2M_N_2"/>
    <property type="match status" value="1"/>
</dbReference>
<dbReference type="InterPro" id="IPR041246">
    <property type="entry name" value="Bact_MG10"/>
</dbReference>
<dbReference type="Proteomes" id="UP000078596">
    <property type="component" value="Chromosome"/>
</dbReference>
<name>A0A191ZK86_9GAMM</name>
<dbReference type="Pfam" id="PF01835">
    <property type="entry name" value="MG2"/>
    <property type="match status" value="1"/>
</dbReference>
<dbReference type="InterPro" id="IPR008930">
    <property type="entry name" value="Terpenoid_cyclase/PrenylTrfase"/>
</dbReference>
<dbReference type="Pfam" id="PF00207">
    <property type="entry name" value="A2M"/>
    <property type="match status" value="1"/>
</dbReference>
<feature type="region of interest" description="Disordered" evidence="3">
    <location>
        <begin position="666"/>
        <end position="691"/>
    </location>
</feature>
<proteinExistence type="inferred from homology"/>
<organism evidence="7 8">
    <name type="scientific">Halothiobacillus diazotrophicus</name>
    <dbReference type="NCBI Taxonomy" id="1860122"/>
    <lineage>
        <taxon>Bacteria</taxon>
        <taxon>Pseudomonadati</taxon>
        <taxon>Pseudomonadota</taxon>
        <taxon>Gammaproteobacteria</taxon>
        <taxon>Chromatiales</taxon>
        <taxon>Halothiobacillaceae</taxon>
        <taxon>Halothiobacillus</taxon>
    </lineage>
</organism>
<dbReference type="InterPro" id="IPR011625">
    <property type="entry name" value="A2M_N_BRD"/>
</dbReference>
<gene>
    <name evidence="7" type="ORF">A9404_03365</name>
</gene>
<dbReference type="STRING" id="1860122.A9404_03365"/>
<evidence type="ECO:0000256" key="3">
    <source>
        <dbReference type="SAM" id="MobiDB-lite"/>
    </source>
</evidence>
<dbReference type="InterPro" id="IPR051802">
    <property type="entry name" value="YfhM-like"/>
</dbReference>
<dbReference type="Gene3D" id="2.60.40.3710">
    <property type="match status" value="1"/>
</dbReference>